<gene>
    <name evidence="5" type="ORF">FC85_GL002583</name>
</gene>
<evidence type="ECO:0000259" key="4">
    <source>
        <dbReference type="PROSITE" id="PS01124"/>
    </source>
</evidence>
<dbReference type="InterPro" id="IPR018060">
    <property type="entry name" value="HTH_AraC"/>
</dbReference>
<keyword evidence="1" id="KW-0805">Transcription regulation</keyword>
<dbReference type="InterPro" id="IPR037923">
    <property type="entry name" value="HTH-like"/>
</dbReference>
<evidence type="ECO:0000256" key="2">
    <source>
        <dbReference type="ARBA" id="ARBA00023125"/>
    </source>
</evidence>
<name>A0A0R1SEP2_9LACO</name>
<keyword evidence="2" id="KW-0238">DNA-binding</keyword>
<reference evidence="5 6" key="1">
    <citation type="journal article" date="2015" name="Genome Announc.">
        <title>Expanding the biotechnology potential of lactobacilli through comparative genomics of 213 strains and associated genera.</title>
        <authorList>
            <person name="Sun Z."/>
            <person name="Harris H.M."/>
            <person name="McCann A."/>
            <person name="Guo C."/>
            <person name="Argimon S."/>
            <person name="Zhang W."/>
            <person name="Yang X."/>
            <person name="Jeffery I.B."/>
            <person name="Cooney J.C."/>
            <person name="Kagawa T.F."/>
            <person name="Liu W."/>
            <person name="Song Y."/>
            <person name="Salvetti E."/>
            <person name="Wrobel A."/>
            <person name="Rasinkangas P."/>
            <person name="Parkhill J."/>
            <person name="Rea M.C."/>
            <person name="O'Sullivan O."/>
            <person name="Ritari J."/>
            <person name="Douillard F.P."/>
            <person name="Paul Ross R."/>
            <person name="Yang R."/>
            <person name="Briner A.E."/>
            <person name="Felis G.E."/>
            <person name="de Vos W.M."/>
            <person name="Barrangou R."/>
            <person name="Klaenhammer T.R."/>
            <person name="Caufield P.W."/>
            <person name="Cui Y."/>
            <person name="Zhang H."/>
            <person name="O'Toole P.W."/>
        </authorList>
    </citation>
    <scope>NUCLEOTIDE SEQUENCE [LARGE SCALE GENOMIC DNA]</scope>
    <source>
        <strain evidence="5 6">DSM 14421</strain>
    </source>
</reference>
<dbReference type="InterPro" id="IPR003313">
    <property type="entry name" value="AraC-bd"/>
</dbReference>
<proteinExistence type="predicted"/>
<dbReference type="Gene3D" id="2.60.120.10">
    <property type="entry name" value="Jelly Rolls"/>
    <property type="match status" value="1"/>
</dbReference>
<dbReference type="InterPro" id="IPR009057">
    <property type="entry name" value="Homeodomain-like_sf"/>
</dbReference>
<dbReference type="Pfam" id="PF02311">
    <property type="entry name" value="AraC_binding"/>
    <property type="match status" value="1"/>
</dbReference>
<keyword evidence="3" id="KW-0804">Transcription</keyword>
<dbReference type="STRING" id="1423739.FC85_GL002583"/>
<dbReference type="RefSeq" id="WP_057864179.1">
    <property type="nucleotide sequence ID" value="NZ_AZEY01000029.1"/>
</dbReference>
<dbReference type="PANTHER" id="PTHR43280">
    <property type="entry name" value="ARAC-FAMILY TRANSCRIPTIONAL REGULATOR"/>
    <property type="match status" value="1"/>
</dbReference>
<protein>
    <submittedName>
        <fullName evidence="5">Transcriptional regulatory protein</fullName>
    </submittedName>
</protein>
<dbReference type="PROSITE" id="PS01124">
    <property type="entry name" value="HTH_ARAC_FAMILY_2"/>
    <property type="match status" value="2"/>
</dbReference>
<dbReference type="SUPFAM" id="SSF46689">
    <property type="entry name" value="Homeodomain-like"/>
    <property type="match status" value="2"/>
</dbReference>
<dbReference type="EMBL" id="AZEY01000029">
    <property type="protein sequence ID" value="KRL67727.1"/>
    <property type="molecule type" value="Genomic_DNA"/>
</dbReference>
<dbReference type="GO" id="GO:0003700">
    <property type="term" value="F:DNA-binding transcription factor activity"/>
    <property type="evidence" value="ECO:0007669"/>
    <property type="project" value="InterPro"/>
</dbReference>
<organism evidence="5 6">
    <name type="scientific">Lentilactobacillus diolivorans DSM 14421</name>
    <dbReference type="NCBI Taxonomy" id="1423739"/>
    <lineage>
        <taxon>Bacteria</taxon>
        <taxon>Bacillati</taxon>
        <taxon>Bacillota</taxon>
        <taxon>Bacilli</taxon>
        <taxon>Lactobacillales</taxon>
        <taxon>Lactobacillaceae</taxon>
        <taxon>Lentilactobacillus</taxon>
    </lineage>
</organism>
<evidence type="ECO:0000313" key="6">
    <source>
        <dbReference type="Proteomes" id="UP000052013"/>
    </source>
</evidence>
<dbReference type="Proteomes" id="UP000052013">
    <property type="component" value="Unassembled WGS sequence"/>
</dbReference>
<comment type="caution">
    <text evidence="5">The sequence shown here is derived from an EMBL/GenBank/DDBJ whole genome shotgun (WGS) entry which is preliminary data.</text>
</comment>
<dbReference type="Gene3D" id="1.10.10.60">
    <property type="entry name" value="Homeodomain-like"/>
    <property type="match status" value="3"/>
</dbReference>
<feature type="domain" description="HTH araC/xylS-type" evidence="4">
    <location>
        <begin position="182"/>
        <end position="280"/>
    </location>
</feature>
<dbReference type="AlphaFoldDB" id="A0A0R1SEP2"/>
<dbReference type="PATRIC" id="fig|1423739.3.peg.2681"/>
<evidence type="ECO:0000256" key="1">
    <source>
        <dbReference type="ARBA" id="ARBA00023015"/>
    </source>
</evidence>
<evidence type="ECO:0000313" key="5">
    <source>
        <dbReference type="EMBL" id="KRL67727.1"/>
    </source>
</evidence>
<dbReference type="GO" id="GO:0043565">
    <property type="term" value="F:sequence-specific DNA binding"/>
    <property type="evidence" value="ECO:0007669"/>
    <property type="project" value="InterPro"/>
</dbReference>
<dbReference type="InterPro" id="IPR014710">
    <property type="entry name" value="RmlC-like_jellyroll"/>
</dbReference>
<dbReference type="PANTHER" id="PTHR43280:SF2">
    <property type="entry name" value="HTH-TYPE TRANSCRIPTIONAL REGULATOR EXSA"/>
    <property type="match status" value="1"/>
</dbReference>
<dbReference type="SUPFAM" id="SSF51215">
    <property type="entry name" value="Regulatory protein AraC"/>
    <property type="match status" value="1"/>
</dbReference>
<dbReference type="SMART" id="SM00342">
    <property type="entry name" value="HTH_ARAC"/>
    <property type="match status" value="2"/>
</dbReference>
<dbReference type="Pfam" id="PF12833">
    <property type="entry name" value="HTH_18"/>
    <property type="match status" value="2"/>
</dbReference>
<accession>A0A0R1SEP2</accession>
<evidence type="ECO:0000256" key="3">
    <source>
        <dbReference type="ARBA" id="ARBA00023163"/>
    </source>
</evidence>
<sequence length="391" mass="44639">MVNHFPYISSDYLSEAFKPAELAIRQITMAQSERAHYRNEIEFILIIKGQASIEINQLQFDLQPGNLIQLMPYHVHRFIIEQGQSLAIIQIRFSIGLLLLTSTNRQTYLKSIKELDTNVPIIKLPHHAFSQLRVLCQEVIYEKQEAAATNFEALHISLISFISYLYMKYQKQSQVMQLNPAWRVLQYVQVHHQENLTPINVAQRLGLAAAEVKSLIRQLTGQSFNQILNQVRIRNATALLQFEELSANQIGTICGYQTQANFYKQFKLIHDMSPEIYRETNLAVNQASGSIDAWSIIMVILENCTQAFSLNQLTTMTHLSSSKIESLLKNSVLMTFKQLLNRFRVQIGHNLLMALDLSVAEVAGKTGFTDSSAFIRNYRKVYGDTPGKQVV</sequence>
<feature type="domain" description="HTH araC/xylS-type" evidence="4">
    <location>
        <begin position="294"/>
        <end position="391"/>
    </location>
</feature>